<dbReference type="PANTHER" id="PTHR45436">
    <property type="entry name" value="SENSOR HISTIDINE KINASE YKOH"/>
    <property type="match status" value="1"/>
</dbReference>
<dbReference type="SUPFAM" id="SSF55874">
    <property type="entry name" value="ATPase domain of HSP90 chaperone/DNA topoisomerase II/histidine kinase"/>
    <property type="match status" value="1"/>
</dbReference>
<dbReference type="PANTHER" id="PTHR45436:SF5">
    <property type="entry name" value="SENSOR HISTIDINE KINASE TRCS"/>
    <property type="match status" value="1"/>
</dbReference>
<dbReference type="GO" id="GO:0005886">
    <property type="term" value="C:plasma membrane"/>
    <property type="evidence" value="ECO:0007669"/>
    <property type="project" value="TreeGrafter"/>
</dbReference>
<evidence type="ECO:0000256" key="2">
    <source>
        <dbReference type="ARBA" id="ARBA00012438"/>
    </source>
</evidence>
<evidence type="ECO:0000256" key="6">
    <source>
        <dbReference type="SAM" id="MobiDB-lite"/>
    </source>
</evidence>
<dbReference type="RefSeq" id="WP_196196995.1">
    <property type="nucleotide sequence ID" value="NZ_JADPRT010000013.1"/>
</dbReference>
<keyword evidence="4" id="KW-0808">Transferase</keyword>
<dbReference type="AlphaFoldDB" id="A0A931B7V8"/>
<dbReference type="Gene3D" id="3.30.565.10">
    <property type="entry name" value="Histidine kinase-like ATPase, C-terminal domain"/>
    <property type="match status" value="1"/>
</dbReference>
<protein>
    <recommendedName>
        <fullName evidence="2">histidine kinase</fullName>
        <ecNumber evidence="2">2.7.13.3</ecNumber>
    </recommendedName>
</protein>
<keyword evidence="7" id="KW-1133">Transmembrane helix</keyword>
<keyword evidence="5" id="KW-0418">Kinase</keyword>
<comment type="caution">
    <text evidence="9">The sequence shown here is derived from an EMBL/GenBank/DDBJ whole genome shotgun (WGS) entry which is preliminary data.</text>
</comment>
<dbReference type="EC" id="2.7.13.3" evidence="2"/>
<feature type="domain" description="Histidine kinase/HSP90-like ATPase" evidence="8">
    <location>
        <begin position="267"/>
        <end position="380"/>
    </location>
</feature>
<dbReference type="GO" id="GO:0000160">
    <property type="term" value="P:phosphorelay signal transduction system"/>
    <property type="evidence" value="ECO:0007669"/>
    <property type="project" value="TreeGrafter"/>
</dbReference>
<evidence type="ECO:0000256" key="4">
    <source>
        <dbReference type="ARBA" id="ARBA00022679"/>
    </source>
</evidence>
<evidence type="ECO:0000313" key="9">
    <source>
        <dbReference type="EMBL" id="MBF9071833.1"/>
    </source>
</evidence>
<keyword evidence="10" id="KW-1185">Reference proteome</keyword>
<accession>A0A931B7V8</accession>
<comment type="catalytic activity">
    <reaction evidence="1">
        <text>ATP + protein L-histidine = ADP + protein N-phospho-L-histidine.</text>
        <dbReference type="EC" id="2.7.13.3"/>
    </reaction>
</comment>
<proteinExistence type="predicted"/>
<reference evidence="9" key="1">
    <citation type="submission" date="2020-11" db="EMBL/GenBank/DDBJ databases">
        <title>Isolation and identification of active actinomycetes.</title>
        <authorList>
            <person name="Yu B."/>
        </authorList>
    </citation>
    <scope>NUCLEOTIDE SEQUENCE</scope>
    <source>
        <strain evidence="9">NEAU-YB345</strain>
    </source>
</reference>
<evidence type="ECO:0000313" key="10">
    <source>
        <dbReference type="Proteomes" id="UP000657385"/>
    </source>
</evidence>
<keyword evidence="3" id="KW-0597">Phosphoprotein</keyword>
<evidence type="ECO:0000256" key="1">
    <source>
        <dbReference type="ARBA" id="ARBA00000085"/>
    </source>
</evidence>
<feature type="region of interest" description="Disordered" evidence="6">
    <location>
        <begin position="385"/>
        <end position="506"/>
    </location>
</feature>
<keyword evidence="7" id="KW-0812">Transmembrane</keyword>
<evidence type="ECO:0000256" key="7">
    <source>
        <dbReference type="SAM" id="Phobius"/>
    </source>
</evidence>
<evidence type="ECO:0000259" key="8">
    <source>
        <dbReference type="SMART" id="SM00387"/>
    </source>
</evidence>
<evidence type="ECO:0000256" key="3">
    <source>
        <dbReference type="ARBA" id="ARBA00022553"/>
    </source>
</evidence>
<keyword evidence="7" id="KW-0472">Membrane</keyword>
<name>A0A931B7V8_9ACTN</name>
<gene>
    <name evidence="9" type="ORF">I2501_27800</name>
</gene>
<organism evidence="9 10">
    <name type="scientific">Streptacidiphilus fuscans</name>
    <dbReference type="NCBI Taxonomy" id="2789292"/>
    <lineage>
        <taxon>Bacteria</taxon>
        <taxon>Bacillati</taxon>
        <taxon>Actinomycetota</taxon>
        <taxon>Actinomycetes</taxon>
        <taxon>Kitasatosporales</taxon>
        <taxon>Streptomycetaceae</taxon>
        <taxon>Streptacidiphilus</taxon>
    </lineage>
</organism>
<dbReference type="GO" id="GO:0004673">
    <property type="term" value="F:protein histidine kinase activity"/>
    <property type="evidence" value="ECO:0007669"/>
    <property type="project" value="UniProtKB-EC"/>
</dbReference>
<feature type="transmembrane region" description="Helical" evidence="7">
    <location>
        <begin position="34"/>
        <end position="53"/>
    </location>
</feature>
<dbReference type="Proteomes" id="UP000657385">
    <property type="component" value="Unassembled WGS sequence"/>
</dbReference>
<sequence>MGRTTVLAALVVVAALFSDWLLRAATGVTTTPADAVVGIAAALVALSVLALLWRQTKAALARVQVSTRKVTELAAEQEIARLRQQDQRDLEQWTGYLRDQSAHRHLVLMAALERAASGDAPEPTLDQVGPSSGPLAALTQQLRVQEAEALARVAELAQRVAPGEATMFVTVAQRLHALVMRLLDALSGAEGQVEDPELLHDLFKIDHLATRLRRAIESLALLGGQNPRRVRQALDVALLLRTAVQEIENYPRVRVVATRPGIAVLGHAGPAVVHLLAELAENAAAFSPPDSQVLMRAQAVPAGLAIEIEDRGLRIDPVRRDQFNRLLAQPDRVAQRALFRGGHLGLLVVSQIAQRYGITVRLGDSVYGGTVAVVVLPPDLLTAPTPPGSSPVAAPQPSSREPFPHGQPVTAVPAFAPRQPVASAPASSPAGPDGRPTLPQRNARAPRRQVPVIPAAPRGAPTAGLAAAFTSGRSQGRDQLVPQRADRPEAAAPEPMTDTTNDRGRV</sequence>
<dbReference type="InterPro" id="IPR036890">
    <property type="entry name" value="HATPase_C_sf"/>
</dbReference>
<dbReference type="InterPro" id="IPR003594">
    <property type="entry name" value="HATPase_dom"/>
</dbReference>
<dbReference type="EMBL" id="JADPRT010000013">
    <property type="protein sequence ID" value="MBF9071833.1"/>
    <property type="molecule type" value="Genomic_DNA"/>
</dbReference>
<feature type="compositionally biased region" description="Low complexity" evidence="6">
    <location>
        <begin position="416"/>
        <end position="432"/>
    </location>
</feature>
<dbReference type="InterPro" id="IPR050428">
    <property type="entry name" value="TCS_sensor_his_kinase"/>
</dbReference>
<dbReference type="SMART" id="SM00387">
    <property type="entry name" value="HATPase_c"/>
    <property type="match status" value="1"/>
</dbReference>
<evidence type="ECO:0000256" key="5">
    <source>
        <dbReference type="ARBA" id="ARBA00022777"/>
    </source>
</evidence>
<dbReference type="Pfam" id="PF02518">
    <property type="entry name" value="HATPase_c"/>
    <property type="match status" value="1"/>
</dbReference>